<sequence>MDRAAVTGVAVAAGPAMVLGPHPVDPELGAAAVEFIDDELALVAGKPRSVTGLWRQVLHAAAGADPPAVRLICPRWWSRDRVQRVFDAARTVAELVEVHRRAELLAERAGTTGAVVEIAPEHVAVCAAGTVELVARSDDVDGVCSVVCATVTTLPVRPAAVLVDAPAEVPGAAVLAGFLADQLRRRRIAVTVAEPDWWRQPPAEPERKTRAPGKTDRFGARRRRRPAAGGVVAGAVLAALTLTLMGVWPSSAGPERTETTMPDSMPTTLLVEGRIGVVVPVSWPPQRVTGGPGSARLQLVSPENPRRALHITQSVVPAGHTHRQMADALAAALRDQRDGVFTAFDPADQRGDRAVVSYREVRAGHHIEWVVLLDREVRIAIGCQYPLPRDSGTDAVSDPICEQAVRSAHAVV</sequence>
<keyword evidence="2" id="KW-0472">Membrane</keyword>
<dbReference type="EMBL" id="AGVE01000056">
    <property type="protein sequence ID" value="EHI10377.1"/>
    <property type="molecule type" value="Genomic_DNA"/>
</dbReference>
<evidence type="ECO:0000313" key="3">
    <source>
        <dbReference type="EMBL" id="EHI10377.1"/>
    </source>
</evidence>
<keyword evidence="2" id="KW-0812">Transmembrane</keyword>
<comment type="caution">
    <text evidence="3">The sequence shown here is derived from an EMBL/GenBank/DDBJ whole genome shotgun (WGS) entry which is preliminary data.</text>
</comment>
<proteinExistence type="predicted"/>
<feature type="transmembrane region" description="Helical" evidence="2">
    <location>
        <begin position="227"/>
        <end position="248"/>
    </location>
</feature>
<evidence type="ECO:0000313" key="4">
    <source>
        <dbReference type="Proteomes" id="UP000004915"/>
    </source>
</evidence>
<accession>G7CNH3</accession>
<evidence type="ECO:0000256" key="2">
    <source>
        <dbReference type="SAM" id="Phobius"/>
    </source>
</evidence>
<protein>
    <recommendedName>
        <fullName evidence="5">Type VII secretion-associated protein</fullName>
    </recommendedName>
</protein>
<dbReference type="NCBIfam" id="TIGR03931">
    <property type="entry name" value="T7SS_Rv3446c"/>
    <property type="match status" value="1"/>
</dbReference>
<keyword evidence="2" id="KW-1133">Transmembrane helix</keyword>
<evidence type="ECO:0008006" key="5">
    <source>
        <dbReference type="Google" id="ProtNLM"/>
    </source>
</evidence>
<reference evidence="3 4" key="1">
    <citation type="submission" date="2011-11" db="EMBL/GenBank/DDBJ databases">
        <authorList>
            <consortium name="Tuberculosis Structural Genomics Consortium"/>
            <person name="Ioerger T.R."/>
        </authorList>
    </citation>
    <scope>NUCLEOTIDE SEQUENCE [LARGE SCALE GENOMIC DNA]</scope>
    <source>
        <strain evidence="4">ATCC 19527 / DSM 44167 / CIP 105390 / JCM 6362 / NCTC 10409 / 316</strain>
    </source>
</reference>
<organism evidence="3 4">
    <name type="scientific">Mycolicibacterium thermoresistibile (strain ATCC 19527 / DSM 44167 / CIP 105390 / JCM 6362 / NCTC 10409 / 316)</name>
    <name type="common">Mycobacterium thermoresistibile</name>
    <dbReference type="NCBI Taxonomy" id="1078020"/>
    <lineage>
        <taxon>Bacteria</taxon>
        <taxon>Bacillati</taxon>
        <taxon>Actinomycetota</taxon>
        <taxon>Actinomycetes</taxon>
        <taxon>Mycobacteriales</taxon>
        <taxon>Mycobacteriaceae</taxon>
        <taxon>Mycolicibacterium</taxon>
    </lineage>
</organism>
<feature type="compositionally biased region" description="Basic and acidic residues" evidence="1">
    <location>
        <begin position="204"/>
        <end position="219"/>
    </location>
</feature>
<evidence type="ECO:0000256" key="1">
    <source>
        <dbReference type="SAM" id="MobiDB-lite"/>
    </source>
</evidence>
<dbReference type="eggNOG" id="COG0443">
    <property type="taxonomic scope" value="Bacteria"/>
</dbReference>
<dbReference type="AlphaFoldDB" id="G7CNH3"/>
<keyword evidence="4" id="KW-1185">Reference proteome</keyword>
<name>G7CNH3_MYCT3</name>
<dbReference type="PATRIC" id="fig|1078020.3.peg.4516"/>
<dbReference type="Proteomes" id="UP000004915">
    <property type="component" value="Unassembled WGS sequence"/>
</dbReference>
<gene>
    <name evidence="3" type="ORF">KEK_22856</name>
</gene>
<feature type="region of interest" description="Disordered" evidence="1">
    <location>
        <begin position="199"/>
        <end position="225"/>
    </location>
</feature>
<dbReference type="InterPro" id="IPR023840">
    <property type="entry name" value="T7SS_Rv3446c"/>
</dbReference>